<proteinExistence type="predicted"/>
<dbReference type="Proteomes" id="UP001160148">
    <property type="component" value="Unassembled WGS sequence"/>
</dbReference>
<name>A0AAV0W4D9_9HEMI</name>
<protein>
    <submittedName>
        <fullName evidence="1">Uncharacterized protein</fullName>
    </submittedName>
</protein>
<dbReference type="AlphaFoldDB" id="A0AAV0W4D9"/>
<organism evidence="1 2">
    <name type="scientific">Macrosiphum euphorbiae</name>
    <name type="common">potato aphid</name>
    <dbReference type="NCBI Taxonomy" id="13131"/>
    <lineage>
        <taxon>Eukaryota</taxon>
        <taxon>Metazoa</taxon>
        <taxon>Ecdysozoa</taxon>
        <taxon>Arthropoda</taxon>
        <taxon>Hexapoda</taxon>
        <taxon>Insecta</taxon>
        <taxon>Pterygota</taxon>
        <taxon>Neoptera</taxon>
        <taxon>Paraneoptera</taxon>
        <taxon>Hemiptera</taxon>
        <taxon>Sternorrhyncha</taxon>
        <taxon>Aphidomorpha</taxon>
        <taxon>Aphidoidea</taxon>
        <taxon>Aphididae</taxon>
        <taxon>Macrosiphini</taxon>
        <taxon>Macrosiphum</taxon>
    </lineage>
</organism>
<evidence type="ECO:0000313" key="1">
    <source>
        <dbReference type="EMBL" id="CAI6350605.1"/>
    </source>
</evidence>
<evidence type="ECO:0000313" key="2">
    <source>
        <dbReference type="Proteomes" id="UP001160148"/>
    </source>
</evidence>
<reference evidence="1 2" key="1">
    <citation type="submission" date="2023-01" db="EMBL/GenBank/DDBJ databases">
        <authorList>
            <person name="Whitehead M."/>
        </authorList>
    </citation>
    <scope>NUCLEOTIDE SEQUENCE [LARGE SCALE GENOMIC DNA]</scope>
</reference>
<comment type="caution">
    <text evidence="1">The sequence shown here is derived from an EMBL/GenBank/DDBJ whole genome shotgun (WGS) entry which is preliminary data.</text>
</comment>
<gene>
    <name evidence="1" type="ORF">MEUPH1_LOCUS7046</name>
</gene>
<dbReference type="EMBL" id="CARXXK010000001">
    <property type="protein sequence ID" value="CAI6350605.1"/>
    <property type="molecule type" value="Genomic_DNA"/>
</dbReference>
<accession>A0AAV0W4D9</accession>
<keyword evidence="2" id="KW-1185">Reference proteome</keyword>
<sequence>MTDMNYPIIWRKSIDQFDNPSLSASTLVDGLLSFRPMEFENETVPGLSAFLHVFDESLQSLKMFEIRDVSSFIMFVLANKNLLRGTRELLEKKNSKIFPGIEDLVKFIRCRIKILENIKHIPKDKSIGKFNGKSTGKLMMVSTQGNPNIKCLVCKASHDIKVCSKFLSMQLSAETVQDDN</sequence>